<proteinExistence type="predicted"/>
<dbReference type="Proteomes" id="UP000012112">
    <property type="component" value="Unassembled WGS sequence"/>
</dbReference>
<reference evidence="1 2" key="1">
    <citation type="submission" date="2013-01" db="EMBL/GenBank/DDBJ databases">
        <authorList>
            <person name="Harkins D.M."/>
            <person name="Durkin A.S."/>
            <person name="Brinkac L.M."/>
            <person name="Haft D.H."/>
            <person name="Selengut J.D."/>
            <person name="Sanka R."/>
            <person name="DePew J."/>
            <person name="Purushe J."/>
            <person name="Matthias M.A."/>
            <person name="Vinetz J.M."/>
            <person name="Sutton G.G."/>
            <person name="Nierman W.C."/>
            <person name="Fouts D.E."/>
        </authorList>
    </citation>
    <scope>NUCLEOTIDE SEQUENCE [LARGE SCALE GENOMIC DNA]</scope>
    <source>
        <strain evidence="1 2">HAI1536</strain>
    </source>
</reference>
<accession>M6VMD7</accession>
<evidence type="ECO:0000313" key="1">
    <source>
        <dbReference type="EMBL" id="EMO54239.1"/>
    </source>
</evidence>
<evidence type="ECO:0000313" key="2">
    <source>
        <dbReference type="Proteomes" id="UP000012112"/>
    </source>
</evidence>
<comment type="caution">
    <text evidence="1">The sequence shown here is derived from an EMBL/GenBank/DDBJ whole genome shotgun (WGS) entry which is preliminary data.</text>
</comment>
<protein>
    <submittedName>
        <fullName evidence="1">Uncharacterized protein</fullName>
    </submittedName>
</protein>
<organism evidence="1 2">
    <name type="scientific">Leptospira noguchii</name>
    <dbReference type="NCBI Taxonomy" id="28182"/>
    <lineage>
        <taxon>Bacteria</taxon>
        <taxon>Pseudomonadati</taxon>
        <taxon>Spirochaetota</taxon>
        <taxon>Spirochaetia</taxon>
        <taxon>Leptospirales</taxon>
        <taxon>Leptospiraceae</taxon>
        <taxon>Leptospira</taxon>
    </lineage>
</organism>
<dbReference type="EMBL" id="AKWD02000029">
    <property type="protein sequence ID" value="EMO54239.1"/>
    <property type="molecule type" value="Genomic_DNA"/>
</dbReference>
<name>M6VMD7_9LEPT</name>
<dbReference type="AlphaFoldDB" id="M6VMD7"/>
<gene>
    <name evidence="1" type="ORF">LEP1GSC172_3833</name>
</gene>
<sequence>MKQFYESSLWNFSTTLLNRINKTTLLIIDTFFQKLHLYTVHS</sequence>